<reference evidence="2" key="1">
    <citation type="journal article" date="2023" name="Mol. Phylogenet. Evol.">
        <title>Genome-scale phylogeny and comparative genomics of the fungal order Sordariales.</title>
        <authorList>
            <person name="Hensen N."/>
            <person name="Bonometti L."/>
            <person name="Westerberg I."/>
            <person name="Brannstrom I.O."/>
            <person name="Guillou S."/>
            <person name="Cros-Aarteil S."/>
            <person name="Calhoun S."/>
            <person name="Haridas S."/>
            <person name="Kuo A."/>
            <person name="Mondo S."/>
            <person name="Pangilinan J."/>
            <person name="Riley R."/>
            <person name="LaButti K."/>
            <person name="Andreopoulos B."/>
            <person name="Lipzen A."/>
            <person name="Chen C."/>
            <person name="Yan M."/>
            <person name="Daum C."/>
            <person name="Ng V."/>
            <person name="Clum A."/>
            <person name="Steindorff A."/>
            <person name="Ohm R.A."/>
            <person name="Martin F."/>
            <person name="Silar P."/>
            <person name="Natvig D.O."/>
            <person name="Lalanne C."/>
            <person name="Gautier V."/>
            <person name="Ament-Velasquez S.L."/>
            <person name="Kruys A."/>
            <person name="Hutchinson M.I."/>
            <person name="Powell A.J."/>
            <person name="Barry K."/>
            <person name="Miller A.N."/>
            <person name="Grigoriev I.V."/>
            <person name="Debuchy R."/>
            <person name="Gladieux P."/>
            <person name="Hiltunen Thoren M."/>
            <person name="Johannesson H."/>
        </authorList>
    </citation>
    <scope>NUCLEOTIDE SEQUENCE</scope>
    <source>
        <strain evidence="2">CBS 359.72</strain>
    </source>
</reference>
<name>A0AAN7CL48_9PEZI</name>
<feature type="compositionally biased region" description="Acidic residues" evidence="1">
    <location>
        <begin position="57"/>
        <end position="70"/>
    </location>
</feature>
<dbReference type="Proteomes" id="UP001303647">
    <property type="component" value="Unassembled WGS sequence"/>
</dbReference>
<feature type="compositionally biased region" description="Polar residues" evidence="1">
    <location>
        <begin position="105"/>
        <end position="145"/>
    </location>
</feature>
<evidence type="ECO:0000313" key="3">
    <source>
        <dbReference type="Proteomes" id="UP001303647"/>
    </source>
</evidence>
<evidence type="ECO:0000256" key="1">
    <source>
        <dbReference type="SAM" id="MobiDB-lite"/>
    </source>
</evidence>
<feature type="compositionally biased region" description="Basic residues" evidence="1">
    <location>
        <begin position="147"/>
        <end position="161"/>
    </location>
</feature>
<dbReference type="EMBL" id="MU857760">
    <property type="protein sequence ID" value="KAK4244065.1"/>
    <property type="molecule type" value="Genomic_DNA"/>
</dbReference>
<protein>
    <submittedName>
        <fullName evidence="2">Uncharacterized protein</fullName>
    </submittedName>
</protein>
<organism evidence="2 3">
    <name type="scientific">Corynascus novoguineensis</name>
    <dbReference type="NCBI Taxonomy" id="1126955"/>
    <lineage>
        <taxon>Eukaryota</taxon>
        <taxon>Fungi</taxon>
        <taxon>Dikarya</taxon>
        <taxon>Ascomycota</taxon>
        <taxon>Pezizomycotina</taxon>
        <taxon>Sordariomycetes</taxon>
        <taxon>Sordariomycetidae</taxon>
        <taxon>Sordariales</taxon>
        <taxon>Chaetomiaceae</taxon>
        <taxon>Corynascus</taxon>
    </lineage>
</organism>
<proteinExistence type="predicted"/>
<keyword evidence="3" id="KW-1185">Reference proteome</keyword>
<evidence type="ECO:0000313" key="2">
    <source>
        <dbReference type="EMBL" id="KAK4244065.1"/>
    </source>
</evidence>
<reference evidence="2" key="2">
    <citation type="submission" date="2023-05" db="EMBL/GenBank/DDBJ databases">
        <authorList>
            <consortium name="Lawrence Berkeley National Laboratory"/>
            <person name="Steindorff A."/>
            <person name="Hensen N."/>
            <person name="Bonometti L."/>
            <person name="Westerberg I."/>
            <person name="Brannstrom I.O."/>
            <person name="Guillou S."/>
            <person name="Cros-Aarteil S."/>
            <person name="Calhoun S."/>
            <person name="Haridas S."/>
            <person name="Kuo A."/>
            <person name="Mondo S."/>
            <person name="Pangilinan J."/>
            <person name="Riley R."/>
            <person name="Labutti K."/>
            <person name="Andreopoulos B."/>
            <person name="Lipzen A."/>
            <person name="Chen C."/>
            <person name="Yanf M."/>
            <person name="Daum C."/>
            <person name="Ng V."/>
            <person name="Clum A."/>
            <person name="Ohm R."/>
            <person name="Martin F."/>
            <person name="Silar P."/>
            <person name="Natvig D."/>
            <person name="Lalanne C."/>
            <person name="Gautier V."/>
            <person name="Ament-Velasquez S.L."/>
            <person name="Kruys A."/>
            <person name="Hutchinson M.I."/>
            <person name="Powell A.J."/>
            <person name="Barry K."/>
            <person name="Miller A.N."/>
            <person name="Grigoriev I.V."/>
            <person name="Debuchy R."/>
            <person name="Gladieux P."/>
            <person name="Thoren M.H."/>
            <person name="Johannesson H."/>
        </authorList>
    </citation>
    <scope>NUCLEOTIDE SEQUENCE</scope>
    <source>
        <strain evidence="2">CBS 359.72</strain>
    </source>
</reference>
<feature type="region of interest" description="Disordered" evidence="1">
    <location>
        <begin position="1"/>
        <end position="190"/>
    </location>
</feature>
<feature type="compositionally biased region" description="Polar residues" evidence="1">
    <location>
        <begin position="31"/>
        <end position="43"/>
    </location>
</feature>
<feature type="compositionally biased region" description="Low complexity" evidence="1">
    <location>
        <begin position="168"/>
        <end position="183"/>
    </location>
</feature>
<comment type="caution">
    <text evidence="2">The sequence shown here is derived from an EMBL/GenBank/DDBJ whole genome shotgun (WGS) entry which is preliminary data.</text>
</comment>
<dbReference type="AlphaFoldDB" id="A0AAN7CL48"/>
<sequence length="190" mass="20374">MTGNSDTFRRGATGFRNAGDLAQRHRDGFTQEANARARQSNTEPHPEAEITTAMAEQYEESTDEFVDCEDYPGSQAVGAEDYAAPGDVDEDPVLPPYLYAEDEQPNQGSTSLDAETAMSFATSITSNFSTPSQMSSKRNIDSPPSKSRPRKKHDSAKKRTHCSTPRLAAGSSVQCSTSSGSAVPLTASAE</sequence>
<accession>A0AAN7CL48</accession>
<gene>
    <name evidence="2" type="ORF">C7999DRAFT_44216</name>
</gene>